<evidence type="ECO:0000256" key="3">
    <source>
        <dbReference type="ARBA" id="ARBA00022475"/>
    </source>
</evidence>
<accession>A0A142BIQ0</accession>
<evidence type="ECO:0000256" key="7">
    <source>
        <dbReference type="ARBA" id="ARBA00023136"/>
    </source>
</evidence>
<dbReference type="Proteomes" id="UP000071065">
    <property type="component" value="Chromosome"/>
</dbReference>
<evidence type="ECO:0000256" key="2">
    <source>
        <dbReference type="ARBA" id="ARBA00022448"/>
    </source>
</evidence>
<reference evidence="11 12" key="1">
    <citation type="journal article" date="2016" name="Front. Microbiol.">
        <title>Genomic Insight into the Host-Endosymbiont Relationship of Endozoicomonas montiporae CL-33(T) with its Coral Host.</title>
        <authorList>
            <person name="Ding J.-Y."/>
            <person name="Shiu J.-H."/>
            <person name="Chen W.-M."/>
            <person name="Chiang Y.-R."/>
            <person name="Tang S.-L."/>
        </authorList>
    </citation>
    <scope>NUCLEOTIDE SEQUENCE [LARGE SCALE GENOMIC DNA]</scope>
    <source>
        <strain evidence="11 12">CL-33</strain>
    </source>
</reference>
<sequence length="229" mass="24996">MITEQIASMGMMGWPLAVASCLSFALILERLLTYAMLPSLNRKNMHKLFDEVRGCASCRNTKNSVCKNLRNGKGIRHGIAVLLSHNSANKEMREEVAGLWLLKQKRHLHSWLKPLMLIGILAPMLGLLGTVMGLIEMFRNIAAVQGPVTPDILADGLWVAMFTTAFGLIVAIPSLAAAHGLGVWANHYMARLEFAMNHANLLLEGLKMDEHGLADESEGTTPCLKAVAA</sequence>
<evidence type="ECO:0000256" key="1">
    <source>
        <dbReference type="ARBA" id="ARBA00004651"/>
    </source>
</evidence>
<dbReference type="GO" id="GO:0005886">
    <property type="term" value="C:plasma membrane"/>
    <property type="evidence" value="ECO:0007669"/>
    <property type="project" value="UniProtKB-SubCell"/>
</dbReference>
<dbReference type="PATRIC" id="fig|570277.3.peg.5054"/>
<evidence type="ECO:0000313" key="11">
    <source>
        <dbReference type="EMBL" id="AMO58626.1"/>
    </source>
</evidence>
<dbReference type="KEGG" id="emp:EZMO1_4725"/>
<gene>
    <name evidence="11" type="primary">exbB2</name>
    <name evidence="11" type="ORF">EZMO1_4725</name>
</gene>
<keyword evidence="6 9" id="KW-1133">Transmembrane helix</keyword>
<dbReference type="AlphaFoldDB" id="A0A142BIQ0"/>
<evidence type="ECO:0000256" key="8">
    <source>
        <dbReference type="RuleBase" id="RU004057"/>
    </source>
</evidence>
<feature type="transmembrane region" description="Helical" evidence="9">
    <location>
        <begin position="158"/>
        <end position="184"/>
    </location>
</feature>
<proteinExistence type="inferred from homology"/>
<keyword evidence="4 9" id="KW-0812">Transmembrane</keyword>
<dbReference type="OrthoDB" id="4045at2"/>
<evidence type="ECO:0000256" key="5">
    <source>
        <dbReference type="ARBA" id="ARBA00022927"/>
    </source>
</evidence>
<protein>
    <submittedName>
        <fullName evidence="11">TonB-dependent siderophore/biopolymer transporter ExbB</fullName>
    </submittedName>
</protein>
<dbReference type="PANTHER" id="PTHR30625">
    <property type="entry name" value="PROTEIN TOLQ"/>
    <property type="match status" value="1"/>
</dbReference>
<evidence type="ECO:0000256" key="9">
    <source>
        <dbReference type="SAM" id="Phobius"/>
    </source>
</evidence>
<dbReference type="STRING" id="570277.EZMO1_4725"/>
<feature type="transmembrane region" description="Helical" evidence="9">
    <location>
        <begin position="12"/>
        <end position="37"/>
    </location>
</feature>
<dbReference type="InterPro" id="IPR050790">
    <property type="entry name" value="ExbB/TolQ_transport"/>
</dbReference>
<comment type="similarity">
    <text evidence="8">Belongs to the exbB/tolQ family.</text>
</comment>
<feature type="domain" description="MotA/TolQ/ExbB proton channel" evidence="10">
    <location>
        <begin position="85"/>
        <end position="192"/>
    </location>
</feature>
<dbReference type="RefSeq" id="WP_051790326.1">
    <property type="nucleotide sequence ID" value="NZ_CP013251.1"/>
</dbReference>
<keyword evidence="5 8" id="KW-0653">Protein transport</keyword>
<evidence type="ECO:0000313" key="12">
    <source>
        <dbReference type="Proteomes" id="UP000071065"/>
    </source>
</evidence>
<name>A0A142BIQ0_9GAMM</name>
<dbReference type="PANTHER" id="PTHR30625:SF15">
    <property type="entry name" value="BIOPOLYMER TRANSPORT PROTEIN EXBB"/>
    <property type="match status" value="1"/>
</dbReference>
<comment type="subcellular location">
    <subcellularLocation>
        <location evidence="1">Cell membrane</location>
        <topology evidence="1">Multi-pass membrane protein</topology>
    </subcellularLocation>
    <subcellularLocation>
        <location evidence="8">Membrane</location>
        <topology evidence="8">Multi-pass membrane protein</topology>
    </subcellularLocation>
</comment>
<feature type="transmembrane region" description="Helical" evidence="9">
    <location>
        <begin position="115"/>
        <end position="138"/>
    </location>
</feature>
<evidence type="ECO:0000259" key="10">
    <source>
        <dbReference type="Pfam" id="PF01618"/>
    </source>
</evidence>
<dbReference type="GO" id="GO:0017038">
    <property type="term" value="P:protein import"/>
    <property type="evidence" value="ECO:0007669"/>
    <property type="project" value="TreeGrafter"/>
</dbReference>
<keyword evidence="7 9" id="KW-0472">Membrane</keyword>
<keyword evidence="3" id="KW-1003">Cell membrane</keyword>
<organism evidence="11 12">
    <name type="scientific">Endozoicomonas montiporae CL-33</name>
    <dbReference type="NCBI Taxonomy" id="570277"/>
    <lineage>
        <taxon>Bacteria</taxon>
        <taxon>Pseudomonadati</taxon>
        <taxon>Pseudomonadota</taxon>
        <taxon>Gammaproteobacteria</taxon>
        <taxon>Oceanospirillales</taxon>
        <taxon>Endozoicomonadaceae</taxon>
        <taxon>Endozoicomonas</taxon>
    </lineage>
</organism>
<evidence type="ECO:0000256" key="4">
    <source>
        <dbReference type="ARBA" id="ARBA00022692"/>
    </source>
</evidence>
<dbReference type="Pfam" id="PF01618">
    <property type="entry name" value="MotA_ExbB"/>
    <property type="match status" value="1"/>
</dbReference>
<dbReference type="InterPro" id="IPR002898">
    <property type="entry name" value="MotA_ExbB_proton_chnl"/>
</dbReference>
<keyword evidence="2 8" id="KW-0813">Transport</keyword>
<evidence type="ECO:0000256" key="6">
    <source>
        <dbReference type="ARBA" id="ARBA00022989"/>
    </source>
</evidence>
<dbReference type="EMBL" id="CP013251">
    <property type="protein sequence ID" value="AMO58626.1"/>
    <property type="molecule type" value="Genomic_DNA"/>
</dbReference>